<keyword evidence="1" id="KW-0802">TPR repeat</keyword>
<feature type="compositionally biased region" description="Basic and acidic residues" evidence="2">
    <location>
        <begin position="372"/>
        <end position="389"/>
    </location>
</feature>
<feature type="compositionally biased region" description="Acidic residues" evidence="2">
    <location>
        <begin position="390"/>
        <end position="399"/>
    </location>
</feature>
<organism evidence="3 4">
    <name type="scientific">Persicimonas caeni</name>
    <dbReference type="NCBI Taxonomy" id="2292766"/>
    <lineage>
        <taxon>Bacteria</taxon>
        <taxon>Deltaproteobacteria</taxon>
        <taxon>Bradymonadales</taxon>
        <taxon>Bradymonadaceae</taxon>
        <taxon>Persicimonas</taxon>
    </lineage>
</organism>
<dbReference type="PANTHER" id="PTHR12558:SF13">
    <property type="entry name" value="CELL DIVISION CYCLE PROTEIN 27 HOMOLOG"/>
    <property type="match status" value="1"/>
</dbReference>
<keyword evidence="4" id="KW-1185">Reference proteome</keyword>
<name>A0A4Y6Q1D5_PERCE</name>
<protein>
    <submittedName>
        <fullName evidence="3">Tetratricopeptide repeat protein</fullName>
    </submittedName>
</protein>
<feature type="compositionally biased region" description="Polar residues" evidence="2">
    <location>
        <begin position="228"/>
        <end position="240"/>
    </location>
</feature>
<dbReference type="PROSITE" id="PS50005">
    <property type="entry name" value="TPR"/>
    <property type="match status" value="1"/>
</dbReference>
<dbReference type="InterPro" id="IPR011990">
    <property type="entry name" value="TPR-like_helical_dom_sf"/>
</dbReference>
<feature type="compositionally biased region" description="Polar residues" evidence="2">
    <location>
        <begin position="524"/>
        <end position="551"/>
    </location>
</feature>
<evidence type="ECO:0000313" key="3">
    <source>
        <dbReference type="EMBL" id="QDG54386.1"/>
    </source>
</evidence>
<feature type="compositionally biased region" description="Pro residues" evidence="2">
    <location>
        <begin position="413"/>
        <end position="423"/>
    </location>
</feature>
<dbReference type="Pfam" id="PF14559">
    <property type="entry name" value="TPR_19"/>
    <property type="match status" value="2"/>
</dbReference>
<accession>A0A5B8YFQ0</accession>
<dbReference type="PANTHER" id="PTHR12558">
    <property type="entry name" value="CELL DIVISION CYCLE 16,23,27"/>
    <property type="match status" value="1"/>
</dbReference>
<dbReference type="EMBL" id="CP041186">
    <property type="protein sequence ID" value="QDG54386.1"/>
    <property type="molecule type" value="Genomic_DNA"/>
</dbReference>
<dbReference type="Pfam" id="PF13432">
    <property type="entry name" value="TPR_16"/>
    <property type="match status" value="1"/>
</dbReference>
<dbReference type="OrthoDB" id="220004at2"/>
<feature type="repeat" description="TPR" evidence="1">
    <location>
        <begin position="825"/>
        <end position="858"/>
    </location>
</feature>
<feature type="region of interest" description="Disordered" evidence="2">
    <location>
        <begin position="188"/>
        <end position="256"/>
    </location>
</feature>
<dbReference type="SMART" id="SM00028">
    <property type="entry name" value="TPR"/>
    <property type="match status" value="8"/>
</dbReference>
<evidence type="ECO:0000256" key="2">
    <source>
        <dbReference type="SAM" id="MobiDB-lite"/>
    </source>
</evidence>
<feature type="region of interest" description="Disordered" evidence="2">
    <location>
        <begin position="335"/>
        <end position="551"/>
    </location>
</feature>
<accession>A0A4Y6Q1D5</accession>
<evidence type="ECO:0000256" key="1">
    <source>
        <dbReference type="PROSITE-ProRule" id="PRU00339"/>
    </source>
</evidence>
<feature type="compositionally biased region" description="Low complexity" evidence="2">
    <location>
        <begin position="188"/>
        <end position="204"/>
    </location>
</feature>
<reference evidence="3 4" key="1">
    <citation type="submission" date="2019-06" db="EMBL/GenBank/DDBJ databases">
        <title>Persicimonas caeni gen. nov., sp. nov., a predatory bacterium isolated from solar saltern.</title>
        <authorList>
            <person name="Wang S."/>
        </authorList>
    </citation>
    <scope>NUCLEOTIDE SEQUENCE [LARGE SCALE GENOMIC DNA]</scope>
    <source>
        <strain evidence="3 4">YN101</strain>
    </source>
</reference>
<dbReference type="Proteomes" id="UP000315995">
    <property type="component" value="Chromosome"/>
</dbReference>
<dbReference type="SUPFAM" id="SSF48452">
    <property type="entry name" value="TPR-like"/>
    <property type="match status" value="4"/>
</dbReference>
<evidence type="ECO:0000313" key="4">
    <source>
        <dbReference type="Proteomes" id="UP000315995"/>
    </source>
</evidence>
<proteinExistence type="predicted"/>
<gene>
    <name evidence="3" type="ORF">FIV42_27670</name>
</gene>
<dbReference type="InterPro" id="IPR019734">
    <property type="entry name" value="TPR_rpt"/>
</dbReference>
<dbReference type="Gene3D" id="1.25.40.10">
    <property type="entry name" value="Tetratricopeptide repeat domain"/>
    <property type="match status" value="4"/>
</dbReference>
<sequence length="1356" mass="148399">MRDSIRRLYRSIAARQKIPTTRVSQAPRRWWHPPHQCATLPVDDNSVARDSLTTSPRSMQPSKLGAEYDHLLDSLPATEMQVLTTARNLEIQGDADRACALLAAACERHPSTHLRKSLAALHQKHGNFEESARLLGQLLAEQPNDVPSVLLLAEAQLKAGRHAQARQTLAKAERLGASKLRLFKLEQQLPDTPDDPTQNDPTQPIGDATGPMPPLERETDPFGEVQDDTTQPNVSASGPTPQLPDDPSGSSVFEDGSFSNLSSFELAAGAAELQGPGTPSIFDTLVDTYDDDPADRSFDDLLLDLGVPVDESAPADPDTTSSHVHREDELVASQWGLDSPAEQMAGPADATAALDLDRLRSGGSGDQTEQVEPLRERTPRLHESPRLSTEEDLAEDDFADERTEMLGMKLPAPSTPEPEPAPEFPEEPPTQVHKPRARRDGNRGEQPANKPSLPKPSLPKPKPSKQASPQSPSPQSPSQDQPRSEKRPLPPSVRGGHQAAGEPQFRSQQDARHRPTARNRAVDPSQQRQPTSKQAPSPRHTTQAGAGQGSATSKLKFIVPGVLLTAGLALGGVVFAASSSAASAVEQHVATYRQASSTDTYADYLQAEAALEKATSAHSFLGAAADGLLADVGLMGAAQTARDDALIELAALEAMIEYRYEHLDTHGSQKTIERAEEALSGDPRLQVARAYRLLSTGRADDAIEALSATRKNFPGLAPAATAMVRAHLDAGNVQSAAMAAHVLSELDEPTVHQHYVMGLVERRQKRDAADGRFRHIIESLSPQHISARIQRSYTLRAAGDGKAAKSLLDETLGAMADAASPLQKARAHIAMGDLYLDDDSPARAEEQYRKALKAVPQRSEVYTPLIELYRDDGRLDKALELIEDAASQGAQSPDLALRRAELLRLTGRPESALAELDDEELVSARARWLEGMALVDLDRLDEASEAFAAATQMSDEFAPARAYHLLSEELGSREERDEIGDGLDNLLGKYPLDPHVLRAGALAAMHVAGVTDSRSARDKLLQRAGKLLERAKEHGGNEAVLLFDLCRQQMLAGDASNASINCGKGRRLNGTYLPGLLTMADLELRRGRADAVLEMLGDIADRFPDDPRISQWKALAHLERFEVERAEKAINRWAGTQAAKSPLHLRVEGRLAFARGRYTSALGYFQRAHEKAPDDARAALFYAHTLTRLGEHERAVDIVRDYTTDLEFEPVAWIIYGEARRRQGRFGDARENFGLALSKLDDAIAPPWRSSQAYTQLALAWADRYGFRHRFVGRYLYRGAKRGDADFPPLNAARGAYYLKQRRPDRDAAADAFEKVVEFEPFNCDALGSLRAIYEQWDSTDKLERIGRLHTEHCED</sequence>